<name>A0A1M5I481_9GAMM</name>
<dbReference type="Gene3D" id="3.30.2310.20">
    <property type="entry name" value="RelE-like"/>
    <property type="match status" value="1"/>
</dbReference>
<proteinExistence type="predicted"/>
<sequence length="100" mass="11520">MEVEFKNKKLQKCYEIHSKGVREFGDVVASKYILRINTIMAASNIDELNRMPVIRCHPLHGNREGQYAINLTGQMRLIFTLDGDKLQIAKIEEVSKHYDG</sequence>
<accession>A0A1M5I481</accession>
<dbReference type="SUPFAM" id="SSF143011">
    <property type="entry name" value="RelE-like"/>
    <property type="match status" value="1"/>
</dbReference>
<protein>
    <submittedName>
        <fullName evidence="1">Proteic killer suppression protein</fullName>
    </submittedName>
</protein>
<dbReference type="OrthoDB" id="9801102at2"/>
<dbReference type="STRING" id="1122206.SAMN02745753_03507"/>
<dbReference type="InterPro" id="IPR007711">
    <property type="entry name" value="HigB-1"/>
</dbReference>
<dbReference type="InterPro" id="IPR035093">
    <property type="entry name" value="RelE/ParE_toxin_dom_sf"/>
</dbReference>
<dbReference type="Proteomes" id="UP000184517">
    <property type="component" value="Unassembled WGS sequence"/>
</dbReference>
<gene>
    <name evidence="1" type="ORF">SAMN02745753_03507</name>
</gene>
<organism evidence="1 2">
    <name type="scientific">Marinomonas polaris DSM 16579</name>
    <dbReference type="NCBI Taxonomy" id="1122206"/>
    <lineage>
        <taxon>Bacteria</taxon>
        <taxon>Pseudomonadati</taxon>
        <taxon>Pseudomonadota</taxon>
        <taxon>Gammaproteobacteria</taxon>
        <taxon>Oceanospirillales</taxon>
        <taxon>Oceanospirillaceae</taxon>
        <taxon>Marinomonas</taxon>
    </lineage>
</organism>
<dbReference type="RefSeq" id="WP_072840961.1">
    <property type="nucleotide sequence ID" value="NZ_FQVF01000018.1"/>
</dbReference>
<dbReference type="Pfam" id="PF05015">
    <property type="entry name" value="HigB-like_toxin"/>
    <property type="match status" value="1"/>
</dbReference>
<keyword evidence="2" id="KW-1185">Reference proteome</keyword>
<dbReference type="AlphaFoldDB" id="A0A1M5I481"/>
<evidence type="ECO:0000313" key="1">
    <source>
        <dbReference type="EMBL" id="SHG23134.1"/>
    </source>
</evidence>
<reference evidence="2" key="1">
    <citation type="submission" date="2016-11" db="EMBL/GenBank/DDBJ databases">
        <authorList>
            <person name="Varghese N."/>
            <person name="Submissions S."/>
        </authorList>
    </citation>
    <scope>NUCLEOTIDE SEQUENCE [LARGE SCALE GENOMIC DNA]</scope>
    <source>
        <strain evidence="2">DSM 16579</strain>
    </source>
</reference>
<evidence type="ECO:0000313" key="2">
    <source>
        <dbReference type="Proteomes" id="UP000184517"/>
    </source>
</evidence>
<dbReference type="EMBL" id="FQVF01000018">
    <property type="protein sequence ID" value="SHG23134.1"/>
    <property type="molecule type" value="Genomic_DNA"/>
</dbReference>